<dbReference type="Pfam" id="PF03140">
    <property type="entry name" value="DUF247"/>
    <property type="match status" value="1"/>
</dbReference>
<evidence type="ECO:0000313" key="2">
    <source>
        <dbReference type="Proteomes" id="UP001652623"/>
    </source>
</evidence>
<evidence type="ECO:0000256" key="1">
    <source>
        <dbReference type="SAM" id="Phobius"/>
    </source>
</evidence>
<protein>
    <submittedName>
        <fullName evidence="3">Uncharacterized protein LOC107435923</fullName>
    </submittedName>
</protein>
<accession>A0ABM4ADL9</accession>
<keyword evidence="1" id="KW-0472">Membrane</keyword>
<dbReference type="PANTHER" id="PTHR31170:SF9">
    <property type="entry name" value="PROTEIN, PUTATIVE (DUF247)-RELATED"/>
    <property type="match status" value="1"/>
</dbReference>
<keyword evidence="1" id="KW-1133">Transmembrane helix</keyword>
<dbReference type="Proteomes" id="UP001652623">
    <property type="component" value="Chromosome 7"/>
</dbReference>
<feature type="transmembrane region" description="Helical" evidence="1">
    <location>
        <begin position="329"/>
        <end position="353"/>
    </location>
</feature>
<gene>
    <name evidence="3" type="primary">LOC107435923</name>
</gene>
<dbReference type="InterPro" id="IPR004158">
    <property type="entry name" value="DUF247_pln"/>
</dbReference>
<dbReference type="GeneID" id="107435923"/>
<reference evidence="3" key="1">
    <citation type="submission" date="2025-08" db="UniProtKB">
        <authorList>
            <consortium name="RefSeq"/>
        </authorList>
    </citation>
    <scope>IDENTIFICATION</scope>
    <source>
        <tissue evidence="3">Seedling</tissue>
    </source>
</reference>
<sequence length="358" mass="41301">MEENDWLEKIQRKYAVTFESVDTSALKRVILQNACFISELFLRNYEIQLHNKRHEPQPHEKNKQSDAAVELPEEIKKHTEGYILRRPWLTEAIRQDLILLENQLPYSVLTDLFDFMFKQTPVNVPTYLPKLNEKSVRDDFICIIAAEFFLEYYKFGRSPASGAAATTAKAAAAASKSTFLAGVKFRRGDKEARLTDIKKKGGLCWLNGCCLDLQFPELSVKDDTECIMRNVMALEQFVYPREPFICNYVFLLDQLISTQGDVQFLIDKKIVSNWLGNSDAVVDLVNKLCDQIVVSNFFYNQLCEELNKHHENALNVFRATLNRVYFKDLFTISSTAVAAFFLVFSIFSTWLTIKNLFC</sequence>
<proteinExistence type="predicted"/>
<dbReference type="PANTHER" id="PTHR31170">
    <property type="entry name" value="BNAC04G53230D PROTEIN"/>
    <property type="match status" value="1"/>
</dbReference>
<keyword evidence="1" id="KW-0812">Transmembrane</keyword>
<name>A0ABM4ADL9_ZIZJJ</name>
<keyword evidence="2" id="KW-1185">Reference proteome</keyword>
<organism evidence="2 3">
    <name type="scientific">Ziziphus jujuba</name>
    <name type="common">Chinese jujube</name>
    <name type="synonym">Ziziphus sativa</name>
    <dbReference type="NCBI Taxonomy" id="326968"/>
    <lineage>
        <taxon>Eukaryota</taxon>
        <taxon>Viridiplantae</taxon>
        <taxon>Streptophyta</taxon>
        <taxon>Embryophyta</taxon>
        <taxon>Tracheophyta</taxon>
        <taxon>Spermatophyta</taxon>
        <taxon>Magnoliopsida</taxon>
        <taxon>eudicotyledons</taxon>
        <taxon>Gunneridae</taxon>
        <taxon>Pentapetalae</taxon>
        <taxon>rosids</taxon>
        <taxon>fabids</taxon>
        <taxon>Rosales</taxon>
        <taxon>Rhamnaceae</taxon>
        <taxon>Paliureae</taxon>
        <taxon>Ziziphus</taxon>
    </lineage>
</organism>
<dbReference type="RefSeq" id="XP_060674830.1">
    <property type="nucleotide sequence ID" value="XM_060818847.1"/>
</dbReference>
<evidence type="ECO:0000313" key="3">
    <source>
        <dbReference type="RefSeq" id="XP_060674830.1"/>
    </source>
</evidence>